<accession>A0A7J6G0H5</accession>
<organism evidence="2 3">
    <name type="scientific">Cannabis sativa</name>
    <name type="common">Hemp</name>
    <name type="synonym">Marijuana</name>
    <dbReference type="NCBI Taxonomy" id="3483"/>
    <lineage>
        <taxon>Eukaryota</taxon>
        <taxon>Viridiplantae</taxon>
        <taxon>Streptophyta</taxon>
        <taxon>Embryophyta</taxon>
        <taxon>Tracheophyta</taxon>
        <taxon>Spermatophyta</taxon>
        <taxon>Magnoliopsida</taxon>
        <taxon>eudicotyledons</taxon>
        <taxon>Gunneridae</taxon>
        <taxon>Pentapetalae</taxon>
        <taxon>rosids</taxon>
        <taxon>fabids</taxon>
        <taxon>Rosales</taxon>
        <taxon>Cannabaceae</taxon>
        <taxon>Cannabis</taxon>
    </lineage>
</organism>
<evidence type="ECO:0000256" key="1">
    <source>
        <dbReference type="SAM" id="MobiDB-lite"/>
    </source>
</evidence>
<evidence type="ECO:0000313" key="2">
    <source>
        <dbReference type="EMBL" id="KAF4376438.1"/>
    </source>
</evidence>
<dbReference type="EMBL" id="JAATIQ010000154">
    <property type="protein sequence ID" value="KAF4376438.1"/>
    <property type="molecule type" value="Genomic_DNA"/>
</dbReference>
<feature type="region of interest" description="Disordered" evidence="1">
    <location>
        <begin position="15"/>
        <end position="40"/>
    </location>
</feature>
<sequence>MPIYSLFPSILTLNRRSSKPTARRTPTNQSILSPTPPFHSPNPNWRSFHFIPSVGVDD</sequence>
<comment type="caution">
    <text evidence="2">The sequence shown here is derived from an EMBL/GenBank/DDBJ whole genome shotgun (WGS) entry which is preliminary data.</text>
</comment>
<feature type="compositionally biased region" description="Polar residues" evidence="1">
    <location>
        <begin position="24"/>
        <end position="33"/>
    </location>
</feature>
<protein>
    <submittedName>
        <fullName evidence="2">Uncharacterized protein</fullName>
    </submittedName>
</protein>
<keyword evidence="3" id="KW-1185">Reference proteome</keyword>
<proteinExistence type="predicted"/>
<dbReference type="Proteomes" id="UP000583929">
    <property type="component" value="Unassembled WGS sequence"/>
</dbReference>
<dbReference type="AlphaFoldDB" id="A0A7J6G0H5"/>
<reference evidence="2 3" key="1">
    <citation type="journal article" date="2020" name="bioRxiv">
        <title>Sequence and annotation of 42 cannabis genomes reveals extensive copy number variation in cannabinoid synthesis and pathogen resistance genes.</title>
        <authorList>
            <person name="Mckernan K.J."/>
            <person name="Helbert Y."/>
            <person name="Kane L.T."/>
            <person name="Ebling H."/>
            <person name="Zhang L."/>
            <person name="Liu B."/>
            <person name="Eaton Z."/>
            <person name="Mclaughlin S."/>
            <person name="Kingan S."/>
            <person name="Baybayan P."/>
            <person name="Concepcion G."/>
            <person name="Jordan M."/>
            <person name="Riva A."/>
            <person name="Barbazuk W."/>
            <person name="Harkins T."/>
        </authorList>
    </citation>
    <scope>NUCLEOTIDE SEQUENCE [LARGE SCALE GENOMIC DNA]</scope>
    <source>
        <strain evidence="3">cv. Jamaican Lion 4</strain>
        <tissue evidence="2">Leaf</tissue>
    </source>
</reference>
<name>A0A7J6G0H5_CANSA</name>
<gene>
    <name evidence="2" type="ORF">G4B88_000126</name>
</gene>
<evidence type="ECO:0000313" key="3">
    <source>
        <dbReference type="Proteomes" id="UP000583929"/>
    </source>
</evidence>